<dbReference type="InterPro" id="IPR019489">
    <property type="entry name" value="Clp_ATPase_C"/>
</dbReference>
<dbReference type="InterPro" id="IPR027417">
    <property type="entry name" value="P-loop_NTPase"/>
</dbReference>
<feature type="region of interest" description="Disordered" evidence="6">
    <location>
        <begin position="1166"/>
        <end position="1220"/>
    </location>
</feature>
<dbReference type="EMBL" id="PCTA01000003">
    <property type="protein sequence ID" value="PIP62131.1"/>
    <property type="molecule type" value="Genomic_DNA"/>
</dbReference>
<evidence type="ECO:0000256" key="6">
    <source>
        <dbReference type="SAM" id="MobiDB-lite"/>
    </source>
</evidence>
<dbReference type="CDD" id="cd00009">
    <property type="entry name" value="AAA"/>
    <property type="match status" value="1"/>
</dbReference>
<feature type="region of interest" description="Disordered" evidence="6">
    <location>
        <begin position="23"/>
        <end position="45"/>
    </location>
</feature>
<dbReference type="Pfam" id="PF00004">
    <property type="entry name" value="AAA"/>
    <property type="match status" value="1"/>
</dbReference>
<dbReference type="InterPro" id="IPR001270">
    <property type="entry name" value="ClpA/B"/>
</dbReference>
<protein>
    <recommendedName>
        <fullName evidence="7">Clp R domain-containing protein</fullName>
    </recommendedName>
</protein>
<evidence type="ECO:0000259" key="7">
    <source>
        <dbReference type="PROSITE" id="PS51903"/>
    </source>
</evidence>
<keyword evidence="2" id="KW-0547">Nucleotide-binding</keyword>
<dbReference type="PROSITE" id="PS00870">
    <property type="entry name" value="CLPAB_1"/>
    <property type="match status" value="1"/>
</dbReference>
<evidence type="ECO:0000256" key="5">
    <source>
        <dbReference type="PROSITE-ProRule" id="PRU01251"/>
    </source>
</evidence>
<dbReference type="Pfam" id="PF10431">
    <property type="entry name" value="ClpB_D2-small"/>
    <property type="match status" value="1"/>
</dbReference>
<dbReference type="Pfam" id="PF07724">
    <property type="entry name" value="AAA_2"/>
    <property type="match status" value="1"/>
</dbReference>
<keyword evidence="1 5" id="KW-0677">Repeat</keyword>
<gene>
    <name evidence="8" type="ORF">COW99_00395</name>
</gene>
<dbReference type="Gene3D" id="4.10.860.10">
    <property type="entry name" value="UVR domain"/>
    <property type="match status" value="1"/>
</dbReference>
<evidence type="ECO:0000256" key="4">
    <source>
        <dbReference type="ARBA" id="ARBA00023186"/>
    </source>
</evidence>
<dbReference type="SMART" id="SM00382">
    <property type="entry name" value="AAA"/>
    <property type="match status" value="2"/>
</dbReference>
<feature type="domain" description="Clp R" evidence="7">
    <location>
        <begin position="52"/>
        <end position="194"/>
    </location>
</feature>
<reference evidence="8 9" key="1">
    <citation type="submission" date="2017-09" db="EMBL/GenBank/DDBJ databases">
        <title>Depth-based differentiation of microbial function through sediment-hosted aquifers and enrichment of novel symbionts in the deep terrestrial subsurface.</title>
        <authorList>
            <person name="Probst A.J."/>
            <person name="Ladd B."/>
            <person name="Jarett J.K."/>
            <person name="Geller-Mcgrath D.E."/>
            <person name="Sieber C.M."/>
            <person name="Emerson J.B."/>
            <person name="Anantharaman K."/>
            <person name="Thomas B.C."/>
            <person name="Malmstrom R."/>
            <person name="Stieglmeier M."/>
            <person name="Klingl A."/>
            <person name="Woyke T."/>
            <person name="Ryan C.M."/>
            <person name="Banfield J.F."/>
        </authorList>
    </citation>
    <scope>NUCLEOTIDE SEQUENCE [LARGE SCALE GENOMIC DNA]</scope>
    <source>
        <strain evidence="8">CG22_combo_CG10-13_8_21_14_all_38_20</strain>
    </source>
</reference>
<dbReference type="InterPro" id="IPR003959">
    <property type="entry name" value="ATPase_AAA_core"/>
</dbReference>
<dbReference type="InterPro" id="IPR036628">
    <property type="entry name" value="Clp_N_dom_sf"/>
</dbReference>
<keyword evidence="4" id="KW-0143">Chaperone</keyword>
<dbReference type="SMART" id="SM01086">
    <property type="entry name" value="ClpB_D2-small"/>
    <property type="match status" value="1"/>
</dbReference>
<dbReference type="PRINTS" id="PR00300">
    <property type="entry name" value="CLPPROTEASEA"/>
</dbReference>
<proteinExistence type="predicted"/>
<dbReference type="GO" id="GO:0016887">
    <property type="term" value="F:ATP hydrolysis activity"/>
    <property type="evidence" value="ECO:0007669"/>
    <property type="project" value="InterPro"/>
</dbReference>
<dbReference type="Pfam" id="PF17871">
    <property type="entry name" value="AAA_lid_9"/>
    <property type="match status" value="1"/>
</dbReference>
<dbReference type="Gene3D" id="3.40.50.300">
    <property type="entry name" value="P-loop containing nucleotide triphosphate hydrolases"/>
    <property type="match status" value="2"/>
</dbReference>
<organism evidence="8 9">
    <name type="scientific">Candidatus Roizmanbacteria bacterium CG22_combo_CG10-13_8_21_14_all_38_20</name>
    <dbReference type="NCBI Taxonomy" id="1974862"/>
    <lineage>
        <taxon>Bacteria</taxon>
        <taxon>Candidatus Roizmaniibacteriota</taxon>
    </lineage>
</organism>
<evidence type="ECO:0000256" key="1">
    <source>
        <dbReference type="ARBA" id="ARBA00022737"/>
    </source>
</evidence>
<evidence type="ECO:0000313" key="8">
    <source>
        <dbReference type="EMBL" id="PIP62131.1"/>
    </source>
</evidence>
<evidence type="ECO:0000256" key="2">
    <source>
        <dbReference type="ARBA" id="ARBA00022741"/>
    </source>
</evidence>
<comment type="caution">
    <text evidence="8">The sequence shown here is derived from an EMBL/GenBank/DDBJ whole genome shotgun (WGS) entry which is preliminary data.</text>
</comment>
<dbReference type="CDD" id="cd19499">
    <property type="entry name" value="RecA-like_ClpB_Hsp104-like"/>
    <property type="match status" value="1"/>
</dbReference>
<dbReference type="Pfam" id="PF02861">
    <property type="entry name" value="Clp_N"/>
    <property type="match status" value="1"/>
</dbReference>
<dbReference type="GO" id="GO:0034605">
    <property type="term" value="P:cellular response to heat"/>
    <property type="evidence" value="ECO:0007669"/>
    <property type="project" value="TreeGrafter"/>
</dbReference>
<dbReference type="PANTHER" id="PTHR11638">
    <property type="entry name" value="ATP-DEPENDENT CLP PROTEASE"/>
    <property type="match status" value="1"/>
</dbReference>
<dbReference type="InterPro" id="IPR018368">
    <property type="entry name" value="ClpA/B_CS1"/>
</dbReference>
<name>A0A2H0BWY3_9BACT</name>
<dbReference type="FunFam" id="3.40.50.300:FF:000010">
    <property type="entry name" value="Chaperone clpB 1, putative"/>
    <property type="match status" value="1"/>
</dbReference>
<dbReference type="FunFam" id="3.40.50.300:FF:000025">
    <property type="entry name" value="ATP-dependent Clp protease subunit"/>
    <property type="match status" value="1"/>
</dbReference>
<dbReference type="GO" id="GO:0005737">
    <property type="term" value="C:cytoplasm"/>
    <property type="evidence" value="ECO:0007669"/>
    <property type="project" value="TreeGrafter"/>
</dbReference>
<dbReference type="SUPFAM" id="SSF81923">
    <property type="entry name" value="Double Clp-N motif"/>
    <property type="match status" value="1"/>
</dbReference>
<dbReference type="InterPro" id="IPR050130">
    <property type="entry name" value="ClpA_ClpB"/>
</dbReference>
<dbReference type="InterPro" id="IPR004176">
    <property type="entry name" value="Clp_R_N"/>
</dbReference>
<sequence>MPNPISDIKDKFKKDNVSVINADPVTPVVNDSPVDPNKGTMNPEKRTGIDILTRLTQRSNQTMMAGVNKAKELHSQFIDTEHVFWGLLTDPGIYKLLSEMKKTPSEIQTDVEAVLKQGDSHDSPQFSPRVKRVLEYSLSAARSLGYEFISPEHLLLALIQEGEGQAAQIMSKHGLSVEEVNKKISGKTTSVAGEETKKQLSAIEQFSHDLTKAAKDGKLDPVVARSAEIERMMHILLRRSKNNPVLIGEAGVGKTAIVEGLAQRIASGNVPESLMNKRILSIDLMSIIAGASHRGEFEERLKNLIKEIKASKGEIIIFIDEIHNMVGAGGGGNSMDASNILKPSLARGELQTIGATTVAEYRKYMEKDRALERRFQPVMVDEPTPEKALQMVRALKDKYEAFHKVSIPEAALEAAVRLSHRYIGDRFLPDKAIDLIDEAASSIRLPSISLPEEIQSLNEQIKRLIADKEEAVKINDDVQIIGLDRKLKKFQQELGEKQKAYEMKKATTTTEVTVEAIQDIVSRWTNIPISKLTESETNKLLNLEDMLHARLIGQKQAVTAVAEAVRRGRAGLKSTKRPVGSFIFMGPTGVGKTELAKALAEILFGSEERIVRLDMTEYMEKHEVAKLIGAPPGYVGYEEGGQLTEAVRRHPYSVVLMDEVEKAHPDVFNILLQVLDDGRLTDNKGRTIDFKNTILIATSNIGTELIQEDMVQEGTFEAVVEPVSTLVYSPTGRIVLTQGNRMWQKENRDVAWKYGALEDYFQGEDLSQAAPLDLKQKFPVDGFDTHMIAPSGEELITRDNRLWRRTSTTSKAWELSKLLDYFKGHEVTNAGADKPEQQLPTAKLSTVAVSPSETQIITYGDRYWMRNGMASLKWETGFLADYVIGTLTGNSIVQEVAIVAPQVAAVSTSGPSEPDIELQKKVKELMTSDSGQLVEKIDKSEPLPADGWSAHFFNDKGEEFIVKGRKYWKRKQFNEKTWQSGMLPELFTSYTIQNAAPDSVEQMHPLGEEVNKLQTEQESEDKKKYAQLKKMLTEKLQEFFRPELINRFDDVLVFKPLSQSELLKIVDLQIAGLADLLEDQNIGLQVSDSAKKELGVEGYDPMFGARPLRRTIQRMLENPVSSMIIKGELKSGDIVIVDYNGSEFIFTANTRLKRPSKIETEVNTMDNNNLQQDPTQTPPVVPPVTETSKVDAPAPTSGIPVDDVSQPVVPETPPVPVVPSVDIATKMQTPWSS</sequence>
<evidence type="ECO:0000313" key="9">
    <source>
        <dbReference type="Proteomes" id="UP000231246"/>
    </source>
</evidence>
<dbReference type="InterPro" id="IPR041546">
    <property type="entry name" value="ClpA/ClpB_AAA_lid"/>
</dbReference>
<dbReference type="Gene3D" id="1.10.1780.10">
    <property type="entry name" value="Clp, N-terminal domain"/>
    <property type="match status" value="1"/>
</dbReference>
<dbReference type="SUPFAM" id="SSF52540">
    <property type="entry name" value="P-loop containing nucleoside triphosphate hydrolases"/>
    <property type="match status" value="3"/>
</dbReference>
<dbReference type="GO" id="GO:0005524">
    <property type="term" value="F:ATP binding"/>
    <property type="evidence" value="ECO:0007669"/>
    <property type="project" value="UniProtKB-KW"/>
</dbReference>
<dbReference type="Proteomes" id="UP000231246">
    <property type="component" value="Unassembled WGS sequence"/>
</dbReference>
<accession>A0A2H0BWY3</accession>
<dbReference type="Gene3D" id="1.10.8.60">
    <property type="match status" value="2"/>
</dbReference>
<dbReference type="PANTHER" id="PTHR11638:SF18">
    <property type="entry name" value="HEAT SHOCK PROTEIN 104"/>
    <property type="match status" value="1"/>
</dbReference>
<dbReference type="InterPro" id="IPR003593">
    <property type="entry name" value="AAA+_ATPase"/>
</dbReference>
<dbReference type="PROSITE" id="PS51903">
    <property type="entry name" value="CLP_R"/>
    <property type="match status" value="1"/>
</dbReference>
<dbReference type="AlphaFoldDB" id="A0A2H0BWY3"/>
<keyword evidence="3" id="KW-0067">ATP-binding</keyword>
<evidence type="ECO:0000256" key="3">
    <source>
        <dbReference type="ARBA" id="ARBA00022840"/>
    </source>
</evidence>